<evidence type="ECO:0000313" key="2">
    <source>
        <dbReference type="Proteomes" id="UP000465306"/>
    </source>
</evidence>
<reference evidence="1 2" key="1">
    <citation type="journal article" date="2019" name="Emerg. Microbes Infect.">
        <title>Comprehensive subspecies identification of 175 nontuberculous mycobacteria species based on 7547 genomic profiles.</title>
        <authorList>
            <person name="Matsumoto Y."/>
            <person name="Kinjo T."/>
            <person name="Motooka D."/>
            <person name="Nabeya D."/>
            <person name="Jung N."/>
            <person name="Uechi K."/>
            <person name="Horii T."/>
            <person name="Iida T."/>
            <person name="Fujita J."/>
            <person name="Nakamura S."/>
        </authorList>
    </citation>
    <scope>NUCLEOTIDE SEQUENCE [LARGE SCALE GENOMIC DNA]</scope>
    <source>
        <strain evidence="1 2">JCM 13573</strain>
    </source>
</reference>
<dbReference type="EMBL" id="BLKU01000005">
    <property type="protein sequence ID" value="GFG68001.1"/>
    <property type="molecule type" value="Genomic_DNA"/>
</dbReference>
<dbReference type="Proteomes" id="UP000465306">
    <property type="component" value="Unassembled WGS sequence"/>
</dbReference>
<sequence length="104" mass="11275">MRNGWSAVDGPTVAHPTEGLLKLQPDFEGWDLNPIANLRILIALRHRAGACRVIEPLLRRGAGHKRPKENERIADQMAAAPGLQALADVVDNLVDAGQPLATEQ</sequence>
<keyword evidence="2" id="KW-1185">Reference proteome</keyword>
<evidence type="ECO:0000313" key="1">
    <source>
        <dbReference type="EMBL" id="GFG68001.1"/>
    </source>
</evidence>
<proteinExistence type="predicted"/>
<protein>
    <submittedName>
        <fullName evidence="1">Uncharacterized protein</fullName>
    </submittedName>
</protein>
<comment type="caution">
    <text evidence="1">The sequence shown here is derived from an EMBL/GenBank/DDBJ whole genome shotgun (WGS) entry which is preliminary data.</text>
</comment>
<organism evidence="1 2">
    <name type="scientific">Mycobacterium kubicae</name>
    <dbReference type="NCBI Taxonomy" id="120959"/>
    <lineage>
        <taxon>Bacteria</taxon>
        <taxon>Bacillati</taxon>
        <taxon>Actinomycetota</taxon>
        <taxon>Actinomycetes</taxon>
        <taxon>Mycobacteriales</taxon>
        <taxon>Mycobacteriaceae</taxon>
        <taxon>Mycobacterium</taxon>
        <taxon>Mycobacterium simiae complex</taxon>
    </lineage>
</organism>
<gene>
    <name evidence="1" type="ORF">MKUB_54910</name>
</gene>
<name>A0ABQ1BWG1_9MYCO</name>
<accession>A0ABQ1BWG1</accession>